<reference evidence="3" key="1">
    <citation type="journal article" date="2020" name="MBio">
        <title>Horizontal gene transfer to a defensive symbiont with a reduced genome amongst a multipartite beetle microbiome.</title>
        <authorList>
            <person name="Waterworth S.C."/>
            <person name="Florez L.V."/>
            <person name="Rees E.R."/>
            <person name="Hertweck C."/>
            <person name="Kaltenpoth M."/>
            <person name="Kwan J.C."/>
        </authorList>
    </citation>
    <scope>NUCLEOTIDE SEQUENCE [LARGE SCALE GENOMIC DNA]</scope>
</reference>
<sequence>MFMYLPFLLALLAVLGIALGWKSFSHAMWLATLIVTLWWFSLHATGALTLSF</sequence>
<organism evidence="2 3">
    <name type="scientific">Herbaspirillum frisingense</name>
    <dbReference type="NCBI Taxonomy" id="92645"/>
    <lineage>
        <taxon>Bacteria</taxon>
        <taxon>Pseudomonadati</taxon>
        <taxon>Pseudomonadota</taxon>
        <taxon>Betaproteobacteria</taxon>
        <taxon>Burkholderiales</taxon>
        <taxon>Oxalobacteraceae</taxon>
        <taxon>Herbaspirillum</taxon>
    </lineage>
</organism>
<dbReference type="Proteomes" id="UP000462435">
    <property type="component" value="Unassembled WGS sequence"/>
</dbReference>
<dbReference type="InterPro" id="IPR046035">
    <property type="entry name" value="DUF5993"/>
</dbReference>
<keyword evidence="1" id="KW-0812">Transmembrane</keyword>
<gene>
    <name evidence="2" type="ORF">GAK35_01177</name>
</gene>
<evidence type="ECO:0000313" key="2">
    <source>
        <dbReference type="EMBL" id="KAF1046063.1"/>
    </source>
</evidence>
<evidence type="ECO:0000256" key="1">
    <source>
        <dbReference type="SAM" id="Phobius"/>
    </source>
</evidence>
<name>A0A7V8FYI7_9BURK</name>
<dbReference type="EMBL" id="WNDX01000024">
    <property type="protein sequence ID" value="KAF1046063.1"/>
    <property type="molecule type" value="Genomic_DNA"/>
</dbReference>
<dbReference type="AlphaFoldDB" id="A0A7V8FYI7"/>
<feature type="transmembrane region" description="Helical" evidence="1">
    <location>
        <begin position="30"/>
        <end position="50"/>
    </location>
</feature>
<accession>A0A7V8FYI7</accession>
<evidence type="ECO:0000313" key="3">
    <source>
        <dbReference type="Proteomes" id="UP000462435"/>
    </source>
</evidence>
<comment type="caution">
    <text evidence="2">The sequence shown here is derived from an EMBL/GenBank/DDBJ whole genome shotgun (WGS) entry which is preliminary data.</text>
</comment>
<proteinExistence type="predicted"/>
<keyword evidence="1" id="KW-0472">Membrane</keyword>
<protein>
    <submittedName>
        <fullName evidence="2">Uncharacterized protein</fullName>
    </submittedName>
</protein>
<dbReference type="Pfam" id="PF19455">
    <property type="entry name" value="DUF5993"/>
    <property type="match status" value="1"/>
</dbReference>
<keyword evidence="1" id="KW-1133">Transmembrane helix</keyword>